<dbReference type="Pfam" id="PF19843">
    <property type="entry name" value="DUF6318"/>
    <property type="match status" value="1"/>
</dbReference>
<keyword evidence="4" id="KW-1185">Reference proteome</keyword>
<dbReference type="InterPro" id="IPR046281">
    <property type="entry name" value="DUF6318"/>
</dbReference>
<feature type="domain" description="DUF6318" evidence="2">
    <location>
        <begin position="10"/>
        <end position="149"/>
    </location>
</feature>
<evidence type="ECO:0000256" key="1">
    <source>
        <dbReference type="SAM" id="MobiDB-lite"/>
    </source>
</evidence>
<dbReference type="Proteomes" id="UP001501581">
    <property type="component" value="Unassembled WGS sequence"/>
</dbReference>
<evidence type="ECO:0000259" key="2">
    <source>
        <dbReference type="Pfam" id="PF19843"/>
    </source>
</evidence>
<evidence type="ECO:0000313" key="3">
    <source>
        <dbReference type="EMBL" id="GAA1114932.1"/>
    </source>
</evidence>
<organism evidence="3 4">
    <name type="scientific">Nocardioides dubius</name>
    <dbReference type="NCBI Taxonomy" id="317019"/>
    <lineage>
        <taxon>Bacteria</taxon>
        <taxon>Bacillati</taxon>
        <taxon>Actinomycetota</taxon>
        <taxon>Actinomycetes</taxon>
        <taxon>Propionibacteriales</taxon>
        <taxon>Nocardioidaceae</taxon>
        <taxon>Nocardioides</taxon>
    </lineage>
</organism>
<name>A0ABP4EPE6_9ACTN</name>
<evidence type="ECO:0000313" key="4">
    <source>
        <dbReference type="Proteomes" id="UP001501581"/>
    </source>
</evidence>
<protein>
    <recommendedName>
        <fullName evidence="2">DUF6318 domain-containing protein</fullName>
    </recommendedName>
</protein>
<sequence>MELPSGSESSEAAPSVGVPVPPSAMRSADEAGAEAFVRHYFALVNYAQATGDLEPLRAVSGAECSGCQAGVQWLEKVARKGWTIKGGSYGTRSETAVALSTAGRFRVSFTLSSPGQKVLGPAGEVLKRYEGGSAEAVMRVRVSAGVWTVLFWETL</sequence>
<feature type="region of interest" description="Disordered" evidence="1">
    <location>
        <begin position="1"/>
        <end position="24"/>
    </location>
</feature>
<proteinExistence type="predicted"/>
<reference evidence="4" key="1">
    <citation type="journal article" date="2019" name="Int. J. Syst. Evol. Microbiol.">
        <title>The Global Catalogue of Microorganisms (GCM) 10K type strain sequencing project: providing services to taxonomists for standard genome sequencing and annotation.</title>
        <authorList>
            <consortium name="The Broad Institute Genomics Platform"/>
            <consortium name="The Broad Institute Genome Sequencing Center for Infectious Disease"/>
            <person name="Wu L."/>
            <person name="Ma J."/>
        </authorList>
    </citation>
    <scope>NUCLEOTIDE SEQUENCE [LARGE SCALE GENOMIC DNA]</scope>
    <source>
        <strain evidence="4">JCM 13008</strain>
    </source>
</reference>
<gene>
    <name evidence="3" type="ORF">GCM10009668_41970</name>
</gene>
<accession>A0ABP4EPE6</accession>
<feature type="compositionally biased region" description="Low complexity" evidence="1">
    <location>
        <begin position="1"/>
        <end position="18"/>
    </location>
</feature>
<comment type="caution">
    <text evidence="3">The sequence shown here is derived from an EMBL/GenBank/DDBJ whole genome shotgun (WGS) entry which is preliminary data.</text>
</comment>
<dbReference type="EMBL" id="BAAALG010000019">
    <property type="protein sequence ID" value="GAA1114932.1"/>
    <property type="molecule type" value="Genomic_DNA"/>
</dbReference>